<evidence type="ECO:0000313" key="3">
    <source>
        <dbReference type="EMBL" id="MQS97950.1"/>
    </source>
</evidence>
<dbReference type="RefSeq" id="WP_153384645.1">
    <property type="nucleotide sequence ID" value="NZ_VDFO01000031.1"/>
</dbReference>
<organism evidence="3 4">
    <name type="scientific">Companilactobacillus halodurans</name>
    <dbReference type="NCBI Taxonomy" id="2584183"/>
    <lineage>
        <taxon>Bacteria</taxon>
        <taxon>Bacillati</taxon>
        <taxon>Bacillota</taxon>
        <taxon>Bacilli</taxon>
        <taxon>Lactobacillales</taxon>
        <taxon>Lactobacillaceae</taxon>
        <taxon>Companilactobacillus</taxon>
    </lineage>
</organism>
<accession>A0A5P0ZY54</accession>
<protein>
    <submittedName>
        <fullName evidence="3">DUF1440 domain-containing protein</fullName>
    </submittedName>
</protein>
<dbReference type="InterPro" id="IPR009898">
    <property type="entry name" value="DUF1440"/>
</dbReference>
<keyword evidence="1" id="KW-0472">Membrane</keyword>
<dbReference type="EMBL" id="VDFO01000031">
    <property type="protein sequence ID" value="MQS97950.1"/>
    <property type="molecule type" value="Genomic_DNA"/>
</dbReference>
<feature type="transmembrane region" description="Helical" evidence="1">
    <location>
        <begin position="76"/>
        <end position="96"/>
    </location>
</feature>
<keyword evidence="1" id="KW-0812">Transmembrane</keyword>
<sequence>MKLTKSQKVDLKAALIAGTAAGIFSGFVKLGWENVLPPRTPERDAVNPPQTLLEQFGIPQKITRGTYTYSHQQMPWASFLMHFGFSTSFAIIYEVLAQYKPFIRKGSGAIFGLAIWVAFHIGIMPMMKTVPSPKDQPTEEHISEALGHIAWMWTNDIVGRELYRRLTEQK</sequence>
<evidence type="ECO:0000313" key="4">
    <source>
        <dbReference type="Proteomes" id="UP000371423"/>
    </source>
</evidence>
<evidence type="ECO:0000313" key="2">
    <source>
        <dbReference type="EMBL" id="MQS75234.1"/>
    </source>
</evidence>
<dbReference type="OrthoDB" id="1629003at2"/>
<keyword evidence="4" id="KW-1185">Reference proteome</keyword>
<reference evidence="4 5" key="1">
    <citation type="journal article" date="2019" name="Syst. Appl. Microbiol.">
        <title>Polyphasic characterization of two novel Lactobacillus spp. isolated from blown salami packages: Description of Lactobacillus halodurans sp. nov. and Lactobacillus salsicarnum sp. nov.</title>
        <authorList>
            <person name="Schuster J.A."/>
            <person name="Klingl A."/>
            <person name="Vogel R.F."/>
            <person name="Ehrmann M.A."/>
        </authorList>
    </citation>
    <scope>NUCLEOTIDE SEQUENCE [LARGE SCALE GENOMIC DNA]</scope>
    <source>
        <strain evidence="3 4">TMW 1.1920</strain>
        <strain evidence="2 5">TMW 1.2172</strain>
    </source>
</reference>
<dbReference type="Proteomes" id="UP000414364">
    <property type="component" value="Unassembled WGS sequence"/>
</dbReference>
<proteinExistence type="predicted"/>
<evidence type="ECO:0000313" key="5">
    <source>
        <dbReference type="Proteomes" id="UP000414364"/>
    </source>
</evidence>
<comment type="caution">
    <text evidence="3">The sequence shown here is derived from an EMBL/GenBank/DDBJ whole genome shotgun (WGS) entry which is preliminary data.</text>
</comment>
<dbReference type="EMBL" id="VDFP01000003">
    <property type="protein sequence ID" value="MQS75234.1"/>
    <property type="molecule type" value="Genomic_DNA"/>
</dbReference>
<evidence type="ECO:0000256" key="1">
    <source>
        <dbReference type="SAM" id="Phobius"/>
    </source>
</evidence>
<keyword evidence="1" id="KW-1133">Transmembrane helix</keyword>
<dbReference type="Proteomes" id="UP000371423">
    <property type="component" value="Unassembled WGS sequence"/>
</dbReference>
<name>A0A5P0ZY54_9LACO</name>
<feature type="transmembrane region" description="Helical" evidence="1">
    <location>
        <begin position="12"/>
        <end position="32"/>
    </location>
</feature>
<dbReference type="Pfam" id="PF07274">
    <property type="entry name" value="DUF1440"/>
    <property type="match status" value="1"/>
</dbReference>
<feature type="transmembrane region" description="Helical" evidence="1">
    <location>
        <begin position="108"/>
        <end position="127"/>
    </location>
</feature>
<dbReference type="AlphaFoldDB" id="A0A5P0ZY54"/>
<gene>
    <name evidence="3" type="ORF">FHL05_08625</name>
    <name evidence="2" type="ORF">FHL06_02345</name>
</gene>